<keyword evidence="10" id="KW-1185">Reference proteome</keyword>
<dbReference type="AlphaFoldDB" id="A0A1W1VLX2"/>
<dbReference type="STRING" id="573058.SAMN00017477_2222"/>
<comment type="catalytic activity">
    <reaction evidence="6">
        <text>5-carboxymethylaminomethyluridine(34) in tRNA(Leu) + S-adenosyl-L-methionine = 5-carboxymethylaminomethyl-2'-O-methyluridine(34) in tRNA(Leu) + S-adenosyl-L-homocysteine + H(+)</text>
        <dbReference type="Rhea" id="RHEA:43088"/>
        <dbReference type="Rhea" id="RHEA-COMP:10333"/>
        <dbReference type="Rhea" id="RHEA-COMP:10334"/>
        <dbReference type="ChEBI" id="CHEBI:15378"/>
        <dbReference type="ChEBI" id="CHEBI:57856"/>
        <dbReference type="ChEBI" id="CHEBI:59789"/>
        <dbReference type="ChEBI" id="CHEBI:74508"/>
        <dbReference type="ChEBI" id="CHEBI:74511"/>
        <dbReference type="EC" id="2.1.1.207"/>
    </reaction>
</comment>
<evidence type="ECO:0000256" key="6">
    <source>
        <dbReference type="HAMAP-Rule" id="MF_01885"/>
    </source>
</evidence>
<dbReference type="HAMAP" id="MF_01885">
    <property type="entry name" value="tRNA_methyltr_TrmL"/>
    <property type="match status" value="1"/>
</dbReference>
<name>A0A1W1VLX2_PEPAS</name>
<dbReference type="PANTHER" id="PTHR42971:SF1">
    <property type="entry name" value="TRNA (CYTIDINE(34)-2'-O)-METHYLTRANSFERASE"/>
    <property type="match status" value="1"/>
</dbReference>
<dbReference type="GO" id="GO:0005737">
    <property type="term" value="C:cytoplasm"/>
    <property type="evidence" value="ECO:0007669"/>
    <property type="project" value="UniProtKB-SubCell"/>
</dbReference>
<comment type="similarity">
    <text evidence="6">Belongs to the class IV-like SAM-binding methyltransferase superfamily. RNA methyltransferase TrmH family. TrmL subfamily.</text>
</comment>
<dbReference type="FunFam" id="3.40.1280.10:FF:000002">
    <property type="entry name" value="Peptidylprolyl isomerase"/>
    <property type="match status" value="1"/>
</dbReference>
<dbReference type="InterPro" id="IPR029028">
    <property type="entry name" value="Alpha/beta_knot_MTases"/>
</dbReference>
<dbReference type="Gene3D" id="3.40.1280.10">
    <property type="match status" value="1"/>
</dbReference>
<reference evidence="10" key="1">
    <citation type="submission" date="2017-04" db="EMBL/GenBank/DDBJ databases">
        <authorList>
            <person name="Varghese N."/>
            <person name="Submissions S."/>
        </authorList>
    </citation>
    <scope>NUCLEOTIDE SEQUENCE [LARGE SCALE GENOMIC DNA]</scope>
    <source>
        <strain evidence="10">DSM 20463</strain>
    </source>
</reference>
<dbReference type="CDD" id="cd18094">
    <property type="entry name" value="SpoU-like_TrmL"/>
    <property type="match status" value="1"/>
</dbReference>
<dbReference type="RefSeq" id="WP_084231697.1">
    <property type="nucleotide sequence ID" value="NZ_FWWR01000017.1"/>
</dbReference>
<gene>
    <name evidence="9" type="ORF">SAMN00017477_2222</name>
</gene>
<keyword evidence="3 6" id="KW-0808">Transferase</keyword>
<evidence type="ECO:0000256" key="4">
    <source>
        <dbReference type="ARBA" id="ARBA00022691"/>
    </source>
</evidence>
<dbReference type="GO" id="GO:0042802">
    <property type="term" value="F:identical protein binding"/>
    <property type="evidence" value="ECO:0007669"/>
    <property type="project" value="UniProtKB-ARBA"/>
</dbReference>
<evidence type="ECO:0000259" key="8">
    <source>
        <dbReference type="Pfam" id="PF00588"/>
    </source>
</evidence>
<comment type="function">
    <text evidence="6">Could methylate the ribose at the nucleotide 34 wobble position in tRNA.</text>
</comment>
<dbReference type="GO" id="GO:0003723">
    <property type="term" value="F:RNA binding"/>
    <property type="evidence" value="ECO:0007669"/>
    <property type="project" value="InterPro"/>
</dbReference>
<sequence>MLNIVLYEPEIPHNTGAIARTCALTNTRLHLIEPLAFDISDKMVKRAGLDYWPLVDITVYKNYDEFLEKNPNATVYYGTTKTEQLYTDVEYKDEDFIMFGPETRGIPEDILFNDLEHCVKIPMITSIKRSLNLANSANIVLFEALRQLNFPNLG</sequence>
<dbReference type="SUPFAM" id="SSF75217">
    <property type="entry name" value="alpha/beta knot"/>
    <property type="match status" value="1"/>
</dbReference>
<keyword evidence="2 6" id="KW-0489">Methyltransferase</keyword>
<evidence type="ECO:0000313" key="10">
    <source>
        <dbReference type="Proteomes" id="UP000192368"/>
    </source>
</evidence>
<dbReference type="PANTHER" id="PTHR42971">
    <property type="entry name" value="TRNA (CYTIDINE(34)-2'-O)-METHYLTRANSFERASE"/>
    <property type="match status" value="1"/>
</dbReference>
<dbReference type="EMBL" id="FWWR01000017">
    <property type="protein sequence ID" value="SMB94385.1"/>
    <property type="molecule type" value="Genomic_DNA"/>
</dbReference>
<feature type="domain" description="tRNA/rRNA methyltransferase SpoU type" evidence="8">
    <location>
        <begin position="2"/>
        <end position="142"/>
    </location>
</feature>
<dbReference type="GO" id="GO:0141098">
    <property type="term" value="F:tRNA (cytidine(34)-2'-O)-methyltransferase activity"/>
    <property type="evidence" value="ECO:0007669"/>
    <property type="project" value="RHEA"/>
</dbReference>
<evidence type="ECO:0000256" key="5">
    <source>
        <dbReference type="ARBA" id="ARBA00022694"/>
    </source>
</evidence>
<keyword evidence="4 6" id="KW-0949">S-adenosyl-L-methionine</keyword>
<proteinExistence type="inferred from homology"/>
<dbReference type="InterPro" id="IPR029026">
    <property type="entry name" value="tRNA_m1G_MTases_N"/>
</dbReference>
<keyword evidence="5 6" id="KW-0819">tRNA processing</keyword>
<feature type="binding site" evidence="6 7">
    <location>
        <position position="100"/>
    </location>
    <ligand>
        <name>S-adenosyl-L-methionine</name>
        <dbReference type="ChEBI" id="CHEBI:59789"/>
    </ligand>
</feature>
<comment type="catalytic activity">
    <reaction evidence="6">
        <text>cytidine(34) in tRNA + S-adenosyl-L-methionine = 2'-O-methylcytidine(34) in tRNA + S-adenosyl-L-homocysteine + H(+)</text>
        <dbReference type="Rhea" id="RHEA:43084"/>
        <dbReference type="Rhea" id="RHEA-COMP:10331"/>
        <dbReference type="Rhea" id="RHEA-COMP:10332"/>
        <dbReference type="ChEBI" id="CHEBI:15378"/>
        <dbReference type="ChEBI" id="CHEBI:57856"/>
        <dbReference type="ChEBI" id="CHEBI:59789"/>
        <dbReference type="ChEBI" id="CHEBI:74495"/>
        <dbReference type="ChEBI" id="CHEBI:82748"/>
        <dbReference type="EC" id="2.1.1.207"/>
    </reaction>
</comment>
<dbReference type="GO" id="GO:0141102">
    <property type="term" value="F:tRNA (5-carboxymethylaminomethyluridine(34)-2'-O)-methyltransferase activity"/>
    <property type="evidence" value="ECO:0007669"/>
    <property type="project" value="RHEA"/>
</dbReference>
<dbReference type="PIRSF" id="PIRSF029256">
    <property type="entry name" value="SpoU_TrmH_prd"/>
    <property type="match status" value="1"/>
</dbReference>
<evidence type="ECO:0000256" key="1">
    <source>
        <dbReference type="ARBA" id="ARBA00022490"/>
    </source>
</evidence>
<dbReference type="EC" id="2.1.1.207" evidence="6"/>
<dbReference type="GO" id="GO:0002130">
    <property type="term" value="P:wobble position ribose methylation"/>
    <property type="evidence" value="ECO:0007669"/>
    <property type="project" value="TreeGrafter"/>
</dbReference>
<dbReference type="Pfam" id="PF00588">
    <property type="entry name" value="SpoU_methylase"/>
    <property type="match status" value="1"/>
</dbReference>
<protein>
    <recommendedName>
        <fullName evidence="6">Putative tRNA (cytidine(34)-2'-O)-methyltransferase</fullName>
        <ecNumber evidence="6">2.1.1.207</ecNumber>
    </recommendedName>
    <alternativeName>
        <fullName evidence="6">tRNA (cytidine/uridine-2'-O-)-methyltransferase</fullName>
    </alternativeName>
</protein>
<evidence type="ECO:0000256" key="3">
    <source>
        <dbReference type="ARBA" id="ARBA00022679"/>
    </source>
</evidence>
<evidence type="ECO:0000256" key="2">
    <source>
        <dbReference type="ARBA" id="ARBA00022603"/>
    </source>
</evidence>
<organism evidence="9 10">
    <name type="scientific">Peptoniphilus asaccharolyticus DSM 20463</name>
    <dbReference type="NCBI Taxonomy" id="573058"/>
    <lineage>
        <taxon>Bacteria</taxon>
        <taxon>Bacillati</taxon>
        <taxon>Bacillota</taxon>
        <taxon>Tissierellia</taxon>
        <taxon>Tissierellales</taxon>
        <taxon>Peptoniphilaceae</taxon>
        <taxon>Peptoniphilus</taxon>
    </lineage>
</organism>
<evidence type="ECO:0000256" key="7">
    <source>
        <dbReference type="PIRSR" id="PIRSR029256-1"/>
    </source>
</evidence>
<feature type="binding site" evidence="6 7">
    <location>
        <position position="121"/>
    </location>
    <ligand>
        <name>S-adenosyl-L-methionine</name>
        <dbReference type="ChEBI" id="CHEBI:59789"/>
    </ligand>
</feature>
<dbReference type="OrthoDB" id="9789043at2"/>
<comment type="subcellular location">
    <subcellularLocation>
        <location evidence="6">Cytoplasm</location>
    </subcellularLocation>
</comment>
<feature type="binding site" evidence="6 7">
    <location>
        <position position="130"/>
    </location>
    <ligand>
        <name>S-adenosyl-L-methionine</name>
        <dbReference type="ChEBI" id="CHEBI:59789"/>
    </ligand>
</feature>
<dbReference type="Proteomes" id="UP000192368">
    <property type="component" value="Unassembled WGS sequence"/>
</dbReference>
<comment type="caution">
    <text evidence="6">Lacks conserved residue(s) required for the propagation of feature annotation.</text>
</comment>
<dbReference type="InterPro" id="IPR001537">
    <property type="entry name" value="SpoU_MeTrfase"/>
</dbReference>
<accession>A0A1W1VLX2</accession>
<evidence type="ECO:0000313" key="9">
    <source>
        <dbReference type="EMBL" id="SMB94385.1"/>
    </source>
</evidence>
<keyword evidence="1 6" id="KW-0963">Cytoplasm</keyword>
<dbReference type="InterPro" id="IPR016914">
    <property type="entry name" value="TrmL"/>
</dbReference>